<sequence>MISDQAKQSIADIFCHAARARLPATPGDPCEITAVPRWDREHPAGPYAMALTISSIGFRLLFVLHFGKDDATRAYYASGDTTRSLSETLMELGNLCCGYMNQQLVTHFPDLGMSTPYELNSACVEYLDELRPDQVWTYELTIGAAVRLGVTLCLCAQAPLDFKAEFAVADEAEGELELF</sequence>
<protein>
    <recommendedName>
        <fullName evidence="3">Chemotaxis protein CheX</fullName>
    </recommendedName>
</protein>
<name>A0A149PR70_9BURK</name>
<keyword evidence="2" id="KW-1185">Reference proteome</keyword>
<proteinExistence type="predicted"/>
<reference evidence="1 2" key="1">
    <citation type="journal article" date="2015" name="Int. J. Syst. Evol. Microbiol.">
        <title>Burkholderia monticola sp. nov., isolated from mountain soil.</title>
        <authorList>
            <person name="Baek I."/>
            <person name="Seo B."/>
            <person name="Lee I."/>
            <person name="Yi H."/>
            <person name="Chun J."/>
        </authorList>
    </citation>
    <scope>NUCLEOTIDE SEQUENCE [LARGE SCALE GENOMIC DNA]</scope>
    <source>
        <strain evidence="1 2">JC2948</strain>
    </source>
</reference>
<accession>A0A149PR70</accession>
<organism evidence="1 2">
    <name type="scientific">Paraburkholderia monticola</name>
    <dbReference type="NCBI Taxonomy" id="1399968"/>
    <lineage>
        <taxon>Bacteria</taxon>
        <taxon>Pseudomonadati</taxon>
        <taxon>Pseudomonadota</taxon>
        <taxon>Betaproteobacteria</taxon>
        <taxon>Burkholderiales</taxon>
        <taxon>Burkholderiaceae</taxon>
        <taxon>Paraburkholderia</taxon>
    </lineage>
</organism>
<comment type="caution">
    <text evidence="1">The sequence shown here is derived from an EMBL/GenBank/DDBJ whole genome shotgun (WGS) entry which is preliminary data.</text>
</comment>
<dbReference type="Proteomes" id="UP000075613">
    <property type="component" value="Unassembled WGS sequence"/>
</dbReference>
<dbReference type="AlphaFoldDB" id="A0A149PR70"/>
<evidence type="ECO:0000313" key="1">
    <source>
        <dbReference type="EMBL" id="KXU87567.1"/>
    </source>
</evidence>
<evidence type="ECO:0000313" key="2">
    <source>
        <dbReference type="Proteomes" id="UP000075613"/>
    </source>
</evidence>
<dbReference type="STRING" id="1399968.CI15_15640"/>
<dbReference type="OrthoDB" id="8717392at2"/>
<dbReference type="RefSeq" id="WP_062129233.1">
    <property type="nucleotide sequence ID" value="NZ_LRBG01000012.1"/>
</dbReference>
<gene>
    <name evidence="1" type="ORF">CI15_15640</name>
</gene>
<dbReference type="EMBL" id="LRBG01000012">
    <property type="protein sequence ID" value="KXU87567.1"/>
    <property type="molecule type" value="Genomic_DNA"/>
</dbReference>
<evidence type="ECO:0008006" key="3">
    <source>
        <dbReference type="Google" id="ProtNLM"/>
    </source>
</evidence>